<accession>A0A844FJ54</accession>
<comment type="caution">
    <text evidence="2">The sequence shown here is derived from an EMBL/GenBank/DDBJ whole genome shotgun (WGS) entry which is preliminary data.</text>
</comment>
<gene>
    <name evidence="2" type="ORF">FYJ27_09440</name>
</gene>
<evidence type="ECO:0000313" key="3">
    <source>
        <dbReference type="Proteomes" id="UP000462760"/>
    </source>
</evidence>
<dbReference type="EMBL" id="VULR01000013">
    <property type="protein sequence ID" value="MSS43948.1"/>
    <property type="molecule type" value="Genomic_DNA"/>
</dbReference>
<feature type="coiled-coil region" evidence="1">
    <location>
        <begin position="59"/>
        <end position="86"/>
    </location>
</feature>
<name>A0A844FJ54_9FIRM</name>
<dbReference type="Gene3D" id="1.20.5.190">
    <property type="match status" value="1"/>
</dbReference>
<evidence type="ECO:0000313" key="2">
    <source>
        <dbReference type="EMBL" id="MSS43948.1"/>
    </source>
</evidence>
<dbReference type="OrthoDB" id="9930007at2"/>
<dbReference type="Proteomes" id="UP000462760">
    <property type="component" value="Unassembled WGS sequence"/>
</dbReference>
<evidence type="ECO:0000256" key="1">
    <source>
        <dbReference type="SAM" id="Coils"/>
    </source>
</evidence>
<dbReference type="RefSeq" id="WP_154484621.1">
    <property type="nucleotide sequence ID" value="NZ_JAHLOA010000015.1"/>
</dbReference>
<organism evidence="2 3">
    <name type="scientific">Anaerosalibacter bizertensis</name>
    <dbReference type="NCBI Taxonomy" id="932217"/>
    <lineage>
        <taxon>Bacteria</taxon>
        <taxon>Bacillati</taxon>
        <taxon>Bacillota</taxon>
        <taxon>Tissierellia</taxon>
        <taxon>Tissierellales</taxon>
        <taxon>Sporanaerobacteraceae</taxon>
        <taxon>Anaerosalibacter</taxon>
    </lineage>
</organism>
<sequence>MDDNMRMEISQLRRDILGLRSEVSGIKNDITSLKGYVLRLDSKIDKDLKTICSGDRDGIESIERLTKEVKELNRKMEREINKLERFGGIK</sequence>
<dbReference type="AlphaFoldDB" id="A0A844FJ54"/>
<keyword evidence="1" id="KW-0175">Coiled coil</keyword>
<proteinExistence type="predicted"/>
<protein>
    <submittedName>
        <fullName evidence="2">Uncharacterized protein</fullName>
    </submittedName>
</protein>
<reference evidence="2 3" key="1">
    <citation type="submission" date="2019-08" db="EMBL/GenBank/DDBJ databases">
        <title>In-depth cultivation of the pig gut microbiome towards novel bacterial diversity and tailored functional studies.</title>
        <authorList>
            <person name="Wylensek D."/>
            <person name="Hitch T.C.A."/>
            <person name="Clavel T."/>
        </authorList>
    </citation>
    <scope>NUCLEOTIDE SEQUENCE [LARGE SCALE GENOMIC DNA]</scope>
    <source>
        <strain evidence="2 3">Med78-601-WT-4W-RMD-3</strain>
    </source>
</reference>